<dbReference type="Proteomes" id="UP001165740">
    <property type="component" value="Chromosome 3"/>
</dbReference>
<feature type="compositionally biased region" description="Acidic residues" evidence="29">
    <location>
        <begin position="405"/>
        <end position="416"/>
    </location>
</feature>
<dbReference type="InterPro" id="IPR022103">
    <property type="entry name" value="BIRC6"/>
</dbReference>
<evidence type="ECO:0000256" key="12">
    <source>
        <dbReference type="ARBA" id="ARBA00022703"/>
    </source>
</evidence>
<feature type="region of interest" description="Disordered" evidence="29">
    <location>
        <begin position="2929"/>
        <end position="2989"/>
    </location>
</feature>
<evidence type="ECO:0000256" key="29">
    <source>
        <dbReference type="SAM" id="MobiDB-lite"/>
    </source>
</evidence>
<dbReference type="PROSITE" id="PS50127">
    <property type="entry name" value="UBC_2"/>
    <property type="match status" value="1"/>
</dbReference>
<keyword evidence="31" id="KW-1185">Reference proteome</keyword>
<accession>A0A9W2ZXF7</accession>
<gene>
    <name evidence="32" type="primary">LOC106056932</name>
</gene>
<dbReference type="Pfam" id="PF00653">
    <property type="entry name" value="BIR"/>
    <property type="match status" value="1"/>
</dbReference>
<dbReference type="PROSITE" id="PS00678">
    <property type="entry name" value="WD_REPEATS_1"/>
    <property type="match status" value="1"/>
</dbReference>
<dbReference type="InterPro" id="IPR001370">
    <property type="entry name" value="BIR_rpt"/>
</dbReference>
<evidence type="ECO:0000256" key="7">
    <source>
        <dbReference type="ARBA" id="ARBA00022553"/>
    </source>
</evidence>
<evidence type="ECO:0000256" key="1">
    <source>
        <dbReference type="ARBA" id="ARBA00004177"/>
    </source>
</evidence>
<dbReference type="GO" id="GO:0004842">
    <property type="term" value="F:ubiquitin-protein transferase activity"/>
    <property type="evidence" value="ECO:0007669"/>
    <property type="project" value="InterPro"/>
</dbReference>
<feature type="compositionally biased region" description="Low complexity" evidence="29">
    <location>
        <begin position="2967"/>
        <end position="2979"/>
    </location>
</feature>
<keyword evidence="14" id="KW-0677">Repeat</keyword>
<feature type="compositionally biased region" description="Polar residues" evidence="29">
    <location>
        <begin position="1830"/>
        <end position="1842"/>
    </location>
</feature>
<evidence type="ECO:0000256" key="27">
    <source>
        <dbReference type="ARBA" id="ARBA00079718"/>
    </source>
</evidence>
<dbReference type="InterPro" id="IPR019775">
    <property type="entry name" value="WD40_repeat_CS"/>
</dbReference>
<keyword evidence="19" id="KW-0832">Ubl conjugation</keyword>
<evidence type="ECO:0000256" key="4">
    <source>
        <dbReference type="ARBA" id="ARBA00004300"/>
    </source>
</evidence>
<dbReference type="Pfam" id="PF12356">
    <property type="entry name" value="BIRC6"/>
    <property type="match status" value="1"/>
</dbReference>
<dbReference type="GO" id="GO:0006915">
    <property type="term" value="P:apoptotic process"/>
    <property type="evidence" value="ECO:0007669"/>
    <property type="project" value="UniProtKB-KW"/>
</dbReference>
<evidence type="ECO:0000256" key="23">
    <source>
        <dbReference type="ARBA" id="ARBA00023306"/>
    </source>
</evidence>
<dbReference type="GO" id="GO:0005813">
    <property type="term" value="C:centrosome"/>
    <property type="evidence" value="ECO:0007669"/>
    <property type="project" value="UniProtKB-SubCell"/>
</dbReference>
<dbReference type="PROSITE" id="PS50143">
    <property type="entry name" value="BIR_REPEAT_2"/>
    <property type="match status" value="1"/>
</dbReference>
<dbReference type="Gene3D" id="1.10.1170.10">
    <property type="entry name" value="Inhibitor Of Apoptosis Protein (2mihbC-IAP-1), Chain A"/>
    <property type="match status" value="1"/>
</dbReference>
<dbReference type="PANTHER" id="PTHR46116:SF39">
    <property type="entry name" value="BACULOVIRAL IAP REPEAT-CONTAINING PROTEIN 6"/>
    <property type="match status" value="1"/>
</dbReference>
<dbReference type="GO" id="GO:0032465">
    <property type="term" value="P:regulation of cytokinesis"/>
    <property type="evidence" value="ECO:0007669"/>
    <property type="project" value="InterPro"/>
</dbReference>
<dbReference type="SMART" id="SM00212">
    <property type="entry name" value="UBCc"/>
    <property type="match status" value="1"/>
</dbReference>
<dbReference type="GO" id="GO:0046872">
    <property type="term" value="F:metal ion binding"/>
    <property type="evidence" value="ECO:0007669"/>
    <property type="project" value="UniProtKB-KW"/>
</dbReference>
<dbReference type="CDD" id="cd00022">
    <property type="entry name" value="BIR"/>
    <property type="match status" value="1"/>
</dbReference>
<dbReference type="RefSeq" id="XP_055879726.1">
    <property type="nucleotide sequence ID" value="XM_056023751.1"/>
</dbReference>
<evidence type="ECO:0000256" key="21">
    <source>
        <dbReference type="ARBA" id="ARBA00023136"/>
    </source>
</evidence>
<dbReference type="GO" id="GO:0030496">
    <property type="term" value="C:midbody"/>
    <property type="evidence" value="ECO:0007669"/>
    <property type="project" value="UniProtKB-SubCell"/>
</dbReference>
<evidence type="ECO:0000256" key="15">
    <source>
        <dbReference type="ARBA" id="ARBA00022753"/>
    </source>
</evidence>
<reference evidence="32" key="1">
    <citation type="submission" date="2025-08" db="UniProtKB">
        <authorList>
            <consortium name="RefSeq"/>
        </authorList>
    </citation>
    <scope>IDENTIFICATION</scope>
</reference>
<organism evidence="31 32">
    <name type="scientific">Biomphalaria glabrata</name>
    <name type="common">Bloodfluke planorb</name>
    <name type="synonym">Freshwater snail</name>
    <dbReference type="NCBI Taxonomy" id="6526"/>
    <lineage>
        <taxon>Eukaryota</taxon>
        <taxon>Metazoa</taxon>
        <taxon>Spiralia</taxon>
        <taxon>Lophotrochozoa</taxon>
        <taxon>Mollusca</taxon>
        <taxon>Gastropoda</taxon>
        <taxon>Heterobranchia</taxon>
        <taxon>Euthyneura</taxon>
        <taxon>Panpulmonata</taxon>
        <taxon>Hygrophila</taxon>
        <taxon>Lymnaeoidea</taxon>
        <taxon>Planorbidae</taxon>
        <taxon>Biomphalaria</taxon>
    </lineage>
</organism>
<keyword evidence="11" id="KW-0646">Protease inhibitor</keyword>
<keyword evidence="20" id="KW-0333">Golgi apparatus</keyword>
<feature type="region of interest" description="Disordered" evidence="29">
    <location>
        <begin position="393"/>
        <end position="433"/>
    </location>
</feature>
<dbReference type="SMART" id="SM00238">
    <property type="entry name" value="BIR"/>
    <property type="match status" value="1"/>
</dbReference>
<keyword evidence="8" id="KW-0853">WD repeat</keyword>
<dbReference type="GO" id="GO:0043066">
    <property type="term" value="P:negative regulation of apoptotic process"/>
    <property type="evidence" value="ECO:0007669"/>
    <property type="project" value="UniProtKB-ARBA"/>
</dbReference>
<evidence type="ECO:0000256" key="3">
    <source>
        <dbReference type="ARBA" id="ARBA00004214"/>
    </source>
</evidence>
<dbReference type="GO" id="GO:0016567">
    <property type="term" value="P:protein ubiquitination"/>
    <property type="evidence" value="ECO:0007669"/>
    <property type="project" value="UniProtKB-ARBA"/>
</dbReference>
<dbReference type="SUPFAM" id="SSF57924">
    <property type="entry name" value="Inhibitor of apoptosis (IAP) repeat"/>
    <property type="match status" value="1"/>
</dbReference>
<feature type="region of interest" description="Disordered" evidence="29">
    <location>
        <begin position="3967"/>
        <end position="3999"/>
    </location>
</feature>
<keyword evidence="10" id="KW-0808">Transferase</keyword>
<dbReference type="GO" id="GO:0005768">
    <property type="term" value="C:endosome"/>
    <property type="evidence" value="ECO:0007669"/>
    <property type="project" value="UniProtKB-SubCell"/>
</dbReference>
<keyword evidence="9" id="KW-0132">Cell division</keyword>
<dbReference type="GO" id="GO:0042127">
    <property type="term" value="P:regulation of cell population proliferation"/>
    <property type="evidence" value="ECO:0007669"/>
    <property type="project" value="UniProtKB-ARBA"/>
</dbReference>
<evidence type="ECO:0000256" key="8">
    <source>
        <dbReference type="ARBA" id="ARBA00022574"/>
    </source>
</evidence>
<dbReference type="OrthoDB" id="2196114at2759"/>
<evidence type="ECO:0000256" key="6">
    <source>
        <dbReference type="ARBA" id="ARBA00022490"/>
    </source>
</evidence>
<dbReference type="GO" id="GO:0005794">
    <property type="term" value="C:Golgi apparatus"/>
    <property type="evidence" value="ECO:0007669"/>
    <property type="project" value="UniProtKB-SubCell"/>
</dbReference>
<comment type="similarity">
    <text evidence="24">Belongs to the BIRC6 family.</text>
</comment>
<keyword evidence="17" id="KW-0833">Ubl conjugation pathway</keyword>
<evidence type="ECO:0000256" key="9">
    <source>
        <dbReference type="ARBA" id="ARBA00022618"/>
    </source>
</evidence>
<evidence type="ECO:0000256" key="5">
    <source>
        <dbReference type="ARBA" id="ARBA00004647"/>
    </source>
</evidence>
<evidence type="ECO:0000256" key="13">
    <source>
        <dbReference type="ARBA" id="ARBA00022723"/>
    </source>
</evidence>
<dbReference type="CDD" id="cd23810">
    <property type="entry name" value="UBCc_BIRC6"/>
    <property type="match status" value="1"/>
</dbReference>
<feature type="region of interest" description="Disordered" evidence="29">
    <location>
        <begin position="3598"/>
        <end position="3623"/>
    </location>
</feature>
<evidence type="ECO:0000256" key="11">
    <source>
        <dbReference type="ARBA" id="ARBA00022690"/>
    </source>
</evidence>
<dbReference type="OMA" id="TTWDEHV"/>
<evidence type="ECO:0000256" key="22">
    <source>
        <dbReference type="ARBA" id="ARBA00023212"/>
    </source>
</evidence>
<dbReference type="GeneID" id="106056932"/>
<dbReference type="InterPro" id="IPR016135">
    <property type="entry name" value="UBQ-conjugating_enzyme/RWD"/>
</dbReference>
<evidence type="ECO:0000313" key="32">
    <source>
        <dbReference type="RefSeq" id="XP_055879726.1"/>
    </source>
</evidence>
<evidence type="ECO:0000256" key="14">
    <source>
        <dbReference type="ARBA" id="ARBA00022737"/>
    </source>
</evidence>
<keyword evidence="16" id="KW-0498">Mitosis</keyword>
<evidence type="ECO:0000256" key="25">
    <source>
        <dbReference type="ARBA" id="ARBA00069601"/>
    </source>
</evidence>
<evidence type="ECO:0000313" key="31">
    <source>
        <dbReference type="Proteomes" id="UP001165740"/>
    </source>
</evidence>
<feature type="region of interest" description="Disordered" evidence="29">
    <location>
        <begin position="558"/>
        <end position="587"/>
    </location>
</feature>
<sequence length="4933" mass="544207">MAADTDKLWSIREDGCLSIDVNTRNVIYNSSLNSVILSSNDQTVTVLDALSGAFLQKSDLSGHRCDLLECVYLPEKDKTVFCDGCALGVRGDLQGILLLDTALQTPINKPEDIVKIELPLVEATQLRKTLLSTDLSSKEFIDEFTKDLSQGIEKAQEATKGNHKTAKWATVCLQMQHLILKSVCTSLMEELTKANQTGQGFPVASAIVDRLAFLLPGSRIEIMKEPVNKALMYSEAARRETFANWPHMNYKWALPEQMAQAGFFHHPNLHGDDRAMCFTCNVCLVCWEPTDEPWSEHERHSQSCPYIKGDCTQNVPLTVTYATQPAQFHGDSKQKIACLSSTFNEDFIATSTKDGNIVVWDISHILKKHSQFDIDITNALVALKTGLQIERQNQASKKDTGDQEMFGDEDVDETVDSEWQKEDKQSKNGSHRPSEDLFVTSLCIADEAKWRDEVISPNPSKPVTIHDAQLSLLCGVTLRRTKSFETGVTNSHYSRDGVSNLTVQLMNEVNEAVSSESSLSRLITDGHDSEEFAMPESRLVPYIIVVSLVEEVQSSSHASPTKRKINFSPGLSKTSSSKDDLSASPGMLANNADEWSLHPWEDPLDSDCQIVGYTPAPPKNSSLFNPSFVDSLQAEDKHIKNLSQLVPNGPSELCDSLDPNFPEPYSPLKPFTFADSEPAASIKLPGLSSYTSYTSDSSADSFINTNGLNKREPPKITGNVIQCVEIPLPFQKEQIEVKSILPSIDKQHVIVILSAKTGFLESSIPLTSAESNSSSTHDKANGSGEGYCGGGILVYRLKTEKGRLLLEDEPVVIYEVDTPRNVITSTFLLPLDVENQVEDSPSEGNHFLEHQSSSISSNPANVSGHIVITTASGAIQIMSLAKLTLAAVLEPGPSEKYICVTYCSGIERLCACTDSGKLQFFDIDTVGDRRNSLNNHDFIDGIESGREGSACKKAKLDDDVVDHLGTESLTSQPLTAESVTMLHSLIQFENLLPRFTAVVPPCWSEIQQEQQQRRHPQHLQQQGESTQHTRTWKLTADSGQTWDEHLLEILLPKPCSVGHVDVKFSLHPGAVHPNIELTLLKQNIGSIFLPSGTLISDPSHPKSLSGSKNNLCEPKGEEEVVNNVLNPKFLEVHNAEVLCGPIKLANCIDLTGTGGLITLASPQLLNSKPRSLLLHIKGFENSPLSRPVAVNKEKTESERTALEKAKTKKKILNSMYKNMLVDGKHKNIKGLFDSVAQASNDKSTSTTKQKLTDAKGCDWLQELSVTIRVFKKTSVRNEKHLRSSMIQDPVFHKRLIKLLMTSPSDVGSLNVSVEHMQNMSLDILIWILAMLKNDVEKRGCERVLIESIQNELKEIVKSCYISGTRTTAHKFSRLLALCIEFSKLSTEPEVAHNFSLSLMYGLLDCFPLLPLCFSSGALRWFFTLLNRVKCMDMELVAQKSCELLLAISEQYSQRTQLQHALLKTRYGLYGNPFEPELFDMDLGGTAKSSSLPSGSATPTSIFNNVIKTSAASSSTSNNKDQHDLYDMLLFSSEKMSKHNSDFLQSDILGLLEVEPLHFRCHATSDGTRMERMDATSASGGPAASTSAFNAGPTHLMPYQPPSMVGDESMLPMLGGDINAYLAQSAGPKLSNAMTAIDESGLKKKSFVNPTSKMYGAKILQPLQCPVQILSLSGQQQQKEGLQQSQKPGPQKQFAFPQIQGLLQAPPPQVLVIERMHSGARRFVTLDFGKPIVLTDVVIPSSMDLASLSIDVWVEGEEIDGQRLVVASDIKERTLVMNNIMPAPVCRYLKITTVGRYSGGTTRSRIPLGSFYGHTYILPWEWPNSHAKSQASCGQSANSSVPSMPTKEMTGGQSEASKVSSPCEITSQGSLFSQLALFLSLLEDLQCRFNLAKTRLESLLSAVGSSQFASSHVEYYLKRNNSGKLGEEDYPILQAYNECLQLQLQLNLAQRAIRRLQTSLAISVETLDESASTATLLAQATTDKLRVILENLLDTLLTSTVANPAIPHPPTTLYSALSPDQAQTLFQTLCINGTQRIQVSAGLLLVRVCGTQPWWGQFLGNMLQEFFHAQYPQVSPLDRVFVLLSALGQKSLGGPSALQILDSLLSMLTSILKPLLMTDTEHNASNQTHLDLSLISWVLLFLCRNMDNPSTIVTSNTDDTEKGAKREKDVGTINNRWAFIESQWSPSLSGGARGKFYRRGLQRKLTFSRFKHDKVKKASAKLFLKSKLEQRSKGETDLKEDDIELDQPIVLSRDKCLAVVRGLMALLLSMDFTCRVDLFLVACKVLAKICVACRPPIILVESMKQEQLEQLILLIVDTEFNHDNLTWGGPWAGHAITCLLQDILEGEKNCPSSPDDSEADISDVDDAMAYLHWLKNEGTLLSSEQQRGNKKVRVMLVEQVKQVLKTKPEYQEFLRRDFMAGLLCLADKDEPTDLAALFLNKSDKDKCKWNKFLEQVSKHQTKSPGEVFSPSLYSSAAPEYLMEQDGPTFSLSKLLDDSFDDVELPGTTVTPGANLIKVTSCYQAGSLKHLLSFQQKLNDQIVPTCVSSVSHSVSTALDARLEYGLETMPEHRLKVMQSVHSTNIQSAFSSSLPSPPAGCAVNMDIRNDETDSLFVRLDLEASPLSSVEMLSQCFERMFAQLRTGRVSLEAILQLWLRLNEDQLPFEGASASSTAAGATNSHAFDPTRQPVITLSENAVACLIEVSVMMPCLPVRTWVYLLQSLCLLTNQRQTNAQGVEFSLAPCILNDSNLAPLLIKFLSSHPPGGTQNHQVGPAAVKIFGDLLCRLQCKSIEVSGQRFKEMLLKIVYNLTAERGAIYHCSGPLDAQVKFLEMLADNTFVSVDVSNALSVIQAASSLVFQHLSLQDQVVCKTSHDTSVSSRSCFGSLVASLSRHSDNRPGMSDSLRDQLMYFLMQLLNKLTTVSAPCPPVRTCTSKSTDRCDSDNYAGSPNKFPQGVLSDDEKSQTMVQQSVESQGQQSQDYEDDDSSGSSGLTYEIADIVIGNPVIMQNLLQSLSHCTSNKLAFMFTNTSDCLASFQKNCDQVEPVTVGDLVFTVLKNLKDNCSDRNLMVDNLFRFFAGHPPVFNQVTLTRLSEPLLYFTLRLLSSSSTLKKFIEIGGINVISNNLVRCNQQMISTSPSIISTLMQNFNSGHTDSLDKSKGFEMDNTEGLQSFAQLGTITCSSPTASPADGLIQNVANRRARSATWSYHFYSEEPSVELTIHLPFAVLLKYVYIRPHGAAIATCPSHVSLELSHDGNIVSPASPPLMSSSLTLIRLQLQKPEVVTSVTLILHRPWDSMTIGLQKISLWGLTTFAETTENLFSFLSEDGFSRSSLGWMRILHHCLVNSAEDMQTNVAHLAASTPSLLATCTSLLVHPFIGIHAMKIETILIKLGLCNSEIGLALFDHILRQPSRDSEQASPHSYLGKVHGAASPYTVEILYRLGTVQDEKTCCRVKALLKWLEDCSKASLTRVNIYSGPSGSGTSFGQRMGNMSYDMLTSPSPEHVQCVAAILWHSVECPVNYELTELITESFIRSMYNWSRNLPECNLRKAVNNVLCSACHISSTGFKCIQEWIGIVAADGSNIIAPSTEEIVAVESNDSRMTDDSKEATRRPAAPGASYSTVGMTDDSKEACRLESLNIMNLDDNKLMLLASVCKSPMATRQLMSSGLPAMLAQAVCEFCNQQMLLLDTAAAGNLMDSEVCTGSRDFLDAGILESPISASLISSILKFFTEISTETELKDWLGHSEGKAFWSLLLSLLCGNQYQHSVILSSSSQDRNGLLTAEERSELENRTIHLFSAVISFHPENQLLFAKVLCDIIKDQGTSKTELLSAMPLSGFMRRLLLQVLLEDEKIAVSIRNSSSSVNTEDAMPQTNDTKNSFPLGSCSGQIVHPRYGSGRSCQYFTINLNSKCADVIAKVVDTLPLATYLPEMKDERRVRGDERGITKKHILGEIDVEVMEFFSQSAAITKEKRDKSPVPKGALPPRPPTRRGRHGNGPETFLEHVGNLRLPQALHRARLRHIALPGKDLPHMLTLSQLLQTLSEYALLPSDLALQFVIHIVRRTSKETMEELTSDEALMMSPCFPSALKVFANVGGLALLAQHLPLLFPEITRQSSNVEVVTDNNNVAEIGHDWVTVESSDELYDPYLEPITPPHTSKPSKHSGVGSAPSIPPHSLIAFGLFLRLPGYAEVLLRERRVAQMLLRLVLGVTDDGDGNQILSSNIASSLPTMPFLILQSLFDSSPLTTDDGVLLRRMALDIGVIHLVLACLATLSHHKPRSPLTSFQHETQLILSAMQSSSAMASLSQPEEKTQQHYWAKGTGFGTGSTTSSWDAEQALLRQKGEEEHVACLLQVLASYMNPNNSLTMKLTPSLHQDSDSPLTLAPAEEESHQNLIPESLAELLSQSCLVPALSSYLRNDSVLDMARHVPLYRSLLQLLRGMTVNPSLVPILLPMEEDGQKNGGGTGETHASIEVLLEKMKGCVDTYASRLKSNKGKSGNKMEDEESEGLALLIPDIQETALLVALATHKLKENSAKSESANIEEKEFQIVKPQRTLEDRYISVMKALQFDTFEMVTEEGKTLKFNVPHHYETNVKSMGNVTNIARTRRLAQEAVTLSTSLPLAFSSSVFVRCDEDRLDVMKVLITGPSDTPYANGCFEFDVFFPQDYPNTPPFINMETTGNHSVRFNPNLYNDGKVCLSVLNTWHGRPEEKWNAQTSSFLQVLVSIQSLILVSEPYFNEPGYERSRGTPSGAASSHEYDANIRQATVKWAMLEQLKNPSLCFKEIIHAHFWLKRHEILSQCEKWITEMEGYSNDKRTGRSIAQSTLALKRHYNQLREELSKLKPPADLQLEEESEATKIDPEAKQYATNTSDQTEASASILGPLAPEDINYALTNSHDIYMDPFSLFSAIGVQHDQLQQMPASDDSMTPSADQDC</sequence>
<evidence type="ECO:0000259" key="30">
    <source>
        <dbReference type="PROSITE" id="PS50127"/>
    </source>
</evidence>
<dbReference type="Gene3D" id="3.10.110.10">
    <property type="entry name" value="Ubiquitin Conjugating Enzyme"/>
    <property type="match status" value="1"/>
</dbReference>
<evidence type="ECO:0000256" key="2">
    <source>
        <dbReference type="ARBA" id="ARBA00004198"/>
    </source>
</evidence>
<keyword evidence="23" id="KW-0131">Cell cycle</keyword>
<evidence type="ECO:0000256" key="18">
    <source>
        <dbReference type="ARBA" id="ARBA00022833"/>
    </source>
</evidence>
<dbReference type="Pfam" id="PF00179">
    <property type="entry name" value="UQ_con"/>
    <property type="match status" value="1"/>
</dbReference>
<dbReference type="GO" id="GO:0005634">
    <property type="term" value="C:nucleus"/>
    <property type="evidence" value="ECO:0007669"/>
    <property type="project" value="TreeGrafter"/>
</dbReference>
<dbReference type="FunFam" id="1.10.1170.10:FF:000001">
    <property type="entry name" value="baculoviral IAP repeat-containing protein 6 isoform X1"/>
    <property type="match status" value="1"/>
</dbReference>
<dbReference type="GO" id="GO:0000922">
    <property type="term" value="C:spindle pole"/>
    <property type="evidence" value="ECO:0007669"/>
    <property type="project" value="UniProtKB-SubCell"/>
</dbReference>
<feature type="compositionally biased region" description="Basic and acidic residues" evidence="29">
    <location>
        <begin position="3598"/>
        <end position="3611"/>
    </location>
</feature>
<keyword evidence="13" id="KW-0479">Metal-binding</keyword>
<evidence type="ECO:0000256" key="17">
    <source>
        <dbReference type="ARBA" id="ARBA00022786"/>
    </source>
</evidence>
<protein>
    <recommendedName>
        <fullName evidence="25">Dual E2 ubiquitin-conjugating enzyme/E3 ubiquitin-protein ligase BIRC6</fullName>
    </recommendedName>
    <alternativeName>
        <fullName evidence="28">BIR repeat-containing ubiquitin-conjugating enzyme</fullName>
    </alternativeName>
    <alternativeName>
        <fullName evidence="27">Baculoviral IAP repeat-containing protein 6</fullName>
    </alternativeName>
    <alternativeName>
        <fullName evidence="26">Ubiquitin-conjugating BIR domain enzyme apollon</fullName>
    </alternativeName>
</protein>
<evidence type="ECO:0000256" key="26">
    <source>
        <dbReference type="ARBA" id="ARBA00075349"/>
    </source>
</evidence>
<keyword evidence="12" id="KW-0053">Apoptosis</keyword>
<keyword evidence="6" id="KW-0963">Cytoplasm</keyword>
<dbReference type="GO" id="GO:0051301">
    <property type="term" value="P:cell division"/>
    <property type="evidence" value="ECO:0007669"/>
    <property type="project" value="UniProtKB-KW"/>
</dbReference>
<evidence type="ECO:0000256" key="16">
    <source>
        <dbReference type="ARBA" id="ARBA00022776"/>
    </source>
</evidence>
<feature type="compositionally biased region" description="Polar residues" evidence="29">
    <location>
        <begin position="4864"/>
        <end position="4873"/>
    </location>
</feature>
<keyword evidence="21" id="KW-0472">Membrane</keyword>
<dbReference type="InterPro" id="IPR000608">
    <property type="entry name" value="UBC"/>
</dbReference>
<feature type="region of interest" description="Disordered" evidence="29">
    <location>
        <begin position="1009"/>
        <end position="1030"/>
    </location>
</feature>
<dbReference type="FunFam" id="3.10.110.10:FF:000014">
    <property type="entry name" value="Baculoviral IAP repeat-containing protein 6"/>
    <property type="match status" value="1"/>
</dbReference>
<evidence type="ECO:0000256" key="19">
    <source>
        <dbReference type="ARBA" id="ARBA00022843"/>
    </source>
</evidence>
<feature type="region of interest" description="Disordered" evidence="29">
    <location>
        <begin position="4849"/>
        <end position="4873"/>
    </location>
</feature>
<evidence type="ECO:0000256" key="24">
    <source>
        <dbReference type="ARBA" id="ARBA00060909"/>
    </source>
</evidence>
<dbReference type="SUPFAM" id="SSF54495">
    <property type="entry name" value="UBC-like"/>
    <property type="match status" value="1"/>
</dbReference>
<feature type="region of interest" description="Disordered" evidence="29">
    <location>
        <begin position="1830"/>
        <end position="1858"/>
    </location>
</feature>
<evidence type="ECO:0000256" key="10">
    <source>
        <dbReference type="ARBA" id="ARBA00022679"/>
    </source>
</evidence>
<keyword evidence="7" id="KW-0597">Phosphoprotein</keyword>
<keyword evidence="22" id="KW-0206">Cytoskeleton</keyword>
<comment type="subcellular location">
    <subcellularLocation>
        <location evidence="4">Cytoplasm</location>
        <location evidence="4">Cytoskeleton</location>
        <location evidence="4">Microtubule organizing center</location>
        <location evidence="4">Centrosome</location>
    </subcellularLocation>
    <subcellularLocation>
        <location evidence="5">Cytoplasm</location>
        <location evidence="5">Cytoskeleton</location>
        <location evidence="5">Spindle pole</location>
    </subcellularLocation>
    <subcellularLocation>
        <location evidence="1">Endosome</location>
    </subcellularLocation>
    <subcellularLocation>
        <location evidence="2">Golgi apparatus</location>
        <location evidence="2">trans-Golgi network membrane</location>
    </subcellularLocation>
    <subcellularLocation>
        <location evidence="3">Midbody</location>
    </subcellularLocation>
</comment>
<dbReference type="PANTHER" id="PTHR46116">
    <property type="entry name" value="(E3-INDEPENDENT) E2 UBIQUITIN-CONJUGATING ENZYME"/>
    <property type="match status" value="1"/>
</dbReference>
<dbReference type="GO" id="GO:0004869">
    <property type="term" value="F:cysteine-type endopeptidase inhibitor activity"/>
    <property type="evidence" value="ECO:0007669"/>
    <property type="project" value="TreeGrafter"/>
</dbReference>
<feature type="domain" description="UBC core" evidence="30">
    <location>
        <begin position="4602"/>
        <end position="4769"/>
    </location>
</feature>
<proteinExistence type="inferred from homology"/>
<keyword evidence="18" id="KW-0862">Zinc</keyword>
<evidence type="ECO:0000256" key="20">
    <source>
        <dbReference type="ARBA" id="ARBA00023034"/>
    </source>
</evidence>
<keyword evidence="15" id="KW-0967">Endosome</keyword>
<name>A0A9W2ZXF7_BIOGL</name>
<evidence type="ECO:0000256" key="28">
    <source>
        <dbReference type="ARBA" id="ARBA00081222"/>
    </source>
</evidence>